<dbReference type="SUPFAM" id="SSF82771">
    <property type="entry name" value="GIY-YIG endonuclease"/>
    <property type="match status" value="1"/>
</dbReference>
<dbReference type="SMART" id="SM00465">
    <property type="entry name" value="GIYc"/>
    <property type="match status" value="1"/>
</dbReference>
<dbReference type="InterPro" id="IPR000305">
    <property type="entry name" value="GIY-YIG_endonuc"/>
</dbReference>
<dbReference type="GO" id="GO:0009380">
    <property type="term" value="C:excinuclease repair complex"/>
    <property type="evidence" value="ECO:0007669"/>
    <property type="project" value="TreeGrafter"/>
</dbReference>
<accession>A0A6J5YHG4</accession>
<dbReference type="Gene3D" id="3.40.1440.10">
    <property type="entry name" value="GIY-YIG endonuclease"/>
    <property type="match status" value="1"/>
</dbReference>
<dbReference type="InterPro" id="IPR006054">
    <property type="entry name" value="DnaQ"/>
</dbReference>
<protein>
    <submittedName>
        <fullName evidence="3">Unannotated protein</fullName>
    </submittedName>
</protein>
<dbReference type="PANTHER" id="PTHR30562">
    <property type="entry name" value="UVRC/OXIDOREDUCTASE"/>
    <property type="match status" value="1"/>
</dbReference>
<dbReference type="Pfam" id="PF01541">
    <property type="entry name" value="GIY-YIG"/>
    <property type="match status" value="1"/>
</dbReference>
<dbReference type="InterPro" id="IPR050066">
    <property type="entry name" value="UvrABC_protein_C"/>
</dbReference>
<dbReference type="PANTHER" id="PTHR30562:SF1">
    <property type="entry name" value="UVRABC SYSTEM PROTEIN C"/>
    <property type="match status" value="1"/>
</dbReference>
<feature type="domain" description="GIY-YIG" evidence="2">
    <location>
        <begin position="217"/>
        <end position="294"/>
    </location>
</feature>
<dbReference type="GO" id="GO:0006289">
    <property type="term" value="P:nucleotide-excision repair"/>
    <property type="evidence" value="ECO:0007669"/>
    <property type="project" value="InterPro"/>
</dbReference>
<feature type="compositionally biased region" description="Basic and acidic residues" evidence="1">
    <location>
        <begin position="490"/>
        <end position="500"/>
    </location>
</feature>
<dbReference type="CDD" id="cd06127">
    <property type="entry name" value="DEDDh"/>
    <property type="match status" value="1"/>
</dbReference>
<dbReference type="SUPFAM" id="SSF53098">
    <property type="entry name" value="Ribonuclease H-like"/>
    <property type="match status" value="1"/>
</dbReference>
<reference evidence="3" key="1">
    <citation type="submission" date="2020-05" db="EMBL/GenBank/DDBJ databases">
        <authorList>
            <person name="Chiriac C."/>
            <person name="Salcher M."/>
            <person name="Ghai R."/>
            <person name="Kavagutti S V."/>
        </authorList>
    </citation>
    <scope>NUCLEOTIDE SEQUENCE</scope>
</reference>
<dbReference type="InterPro" id="IPR012337">
    <property type="entry name" value="RNaseH-like_sf"/>
</dbReference>
<dbReference type="GO" id="GO:0006260">
    <property type="term" value="P:DNA replication"/>
    <property type="evidence" value="ECO:0007669"/>
    <property type="project" value="InterPro"/>
</dbReference>
<dbReference type="Pfam" id="PF00929">
    <property type="entry name" value="RNase_T"/>
    <property type="match status" value="1"/>
</dbReference>
<dbReference type="InterPro" id="IPR035901">
    <property type="entry name" value="GIY-YIG_endonuc_sf"/>
</dbReference>
<dbReference type="AlphaFoldDB" id="A0A6J5YHG4"/>
<dbReference type="InterPro" id="IPR047296">
    <property type="entry name" value="GIY-YIG_UvrC_Cho"/>
</dbReference>
<dbReference type="NCBIfam" id="TIGR00573">
    <property type="entry name" value="dnaq"/>
    <property type="match status" value="1"/>
</dbReference>
<feature type="region of interest" description="Disordered" evidence="1">
    <location>
        <begin position="490"/>
        <end position="510"/>
    </location>
</feature>
<dbReference type="SMART" id="SM00479">
    <property type="entry name" value="EXOIII"/>
    <property type="match status" value="1"/>
</dbReference>
<dbReference type="InterPro" id="IPR013520">
    <property type="entry name" value="Ribonucl_H"/>
</dbReference>
<dbReference type="PROSITE" id="PS50164">
    <property type="entry name" value="GIY_YIG"/>
    <property type="match status" value="1"/>
</dbReference>
<dbReference type="EMBL" id="CAEMXZ010000091">
    <property type="protein sequence ID" value="CAB4323987.1"/>
    <property type="molecule type" value="Genomic_DNA"/>
</dbReference>
<dbReference type="CDD" id="cd10434">
    <property type="entry name" value="GIY-YIG_UvrC_Cho"/>
    <property type="match status" value="1"/>
</dbReference>
<evidence type="ECO:0000313" key="3">
    <source>
        <dbReference type="EMBL" id="CAB4323987.1"/>
    </source>
</evidence>
<dbReference type="NCBIfam" id="NF005907">
    <property type="entry name" value="PRK07883.1-5"/>
    <property type="match status" value="1"/>
</dbReference>
<evidence type="ECO:0000259" key="2">
    <source>
        <dbReference type="PROSITE" id="PS50164"/>
    </source>
</evidence>
<organism evidence="3">
    <name type="scientific">freshwater metagenome</name>
    <dbReference type="NCBI Taxonomy" id="449393"/>
    <lineage>
        <taxon>unclassified sequences</taxon>
        <taxon>metagenomes</taxon>
        <taxon>ecological metagenomes</taxon>
    </lineage>
</organism>
<dbReference type="InterPro" id="IPR036397">
    <property type="entry name" value="RNaseH_sf"/>
</dbReference>
<proteinExistence type="predicted"/>
<feature type="compositionally biased region" description="Basic and acidic residues" evidence="1">
    <location>
        <begin position="562"/>
        <end position="580"/>
    </location>
</feature>
<name>A0A6J5YHG4_9ZZZZ</name>
<dbReference type="Gene3D" id="3.30.420.10">
    <property type="entry name" value="Ribonuclease H-like superfamily/Ribonuclease H"/>
    <property type="match status" value="1"/>
</dbReference>
<evidence type="ECO:0000256" key="1">
    <source>
        <dbReference type="SAM" id="MobiDB-lite"/>
    </source>
</evidence>
<dbReference type="FunFam" id="3.30.420.10:FF:000045">
    <property type="entry name" value="3'-5' exonuclease DinG"/>
    <property type="match status" value="1"/>
</dbReference>
<sequence>MPTQLSLDDLGTPLCDVTFCVIDLETTGGSPTSCGITEIGAVRFRGGECLGTFQTLVNPGCAIPPEITVLTGITQSMVYPAPRIEHVLPTLLEFIGDAIIVGHNVRFDLGFLQAALERADQPRLTNRSVDTVALARRLVRDEVPNCKLGTLAERLRLPNRPSHRALDDALTTGDLLHLLLERAGRLGVTGLDDLLTLPTMAGHAQAGKLRLTDNLPRTPGVYLFRSASGDVLYVGKATNLRARVRSYFSGDERRKIGALLRETVRIDHIETPHALAAAVHEVRLIHRFTPQYNRQAKDWSKYVYVKLTLNENFPRLSVVKEVRSDGGLHIGPLSSRSAALRVIDAIHSAAPLRRCSTRVSARSQREAPCTSAQLGVSMCPCAGGIDPADYARIVDRVVRGLTTEPDLLLAPLVERLAMLAHEERFEEAVDVRDRAEALSSALRRQRRFERLRRAGRLRIELPDGSGAQFNSGRMTASWGAGEPLIENRSLDDEIPDHDQPAGEPASVLPPLPRELADEYACVAAWLDRNADALTITDCDGEFTSVLPAVESFTPKKSPVASDVRHADRPDQPGQRRDQRSSAHTSTRRSSTRRAAPESIER</sequence>
<dbReference type="GO" id="GO:0003677">
    <property type="term" value="F:DNA binding"/>
    <property type="evidence" value="ECO:0007669"/>
    <property type="project" value="InterPro"/>
</dbReference>
<gene>
    <name evidence="3" type="ORF">UFOPK1392_01750</name>
</gene>
<feature type="region of interest" description="Disordered" evidence="1">
    <location>
        <begin position="551"/>
        <end position="601"/>
    </location>
</feature>
<dbReference type="GO" id="GO:0003887">
    <property type="term" value="F:DNA-directed DNA polymerase activity"/>
    <property type="evidence" value="ECO:0007669"/>
    <property type="project" value="InterPro"/>
</dbReference>